<evidence type="ECO:0000256" key="1">
    <source>
        <dbReference type="ARBA" id="ARBA00023125"/>
    </source>
</evidence>
<sequence length="427" mass="48869">MMHESGLKSLTHGGQQCYFIIRIIRRWDCIVPPIHAFLGIDFIASDSEGYVVNGFISPELADQFRPIFEEGNVYRVAMFEMGPRKRKTHLAVPLDTILYFNASAEIQWLPEGHRIFPQYYFSFVSFKELIRRNEHFPYLTDVVGVLESFTAVCTVVLANNKGSLSKRELFVVISSGHTVRITIWDPKVHDLDITPIIRLGYKPVFAVAGLHVRNRRGHLQINSCPGTKFYVNPDIKETVHLRRRYPSDGYPINLLNHSDIETVKDSVHEDTHSTTIENLALMTPAVIRGLKFRVTGRIIRLQQQAGWYYHSFGDCNGGVSYKCTGYSCKIHGATIPRRNLRISLIIEENHFKLQIVVFGDLAYRLTGVDVKMLSLAEKMNFKKIPAVAQQILNKRHEFLLVVLNQYHGHPMTFKILRFLPLDDGSTV</sequence>
<dbReference type="Proteomes" id="UP000187203">
    <property type="component" value="Unassembled WGS sequence"/>
</dbReference>
<evidence type="ECO:0000313" key="4">
    <source>
        <dbReference type="Proteomes" id="UP000187203"/>
    </source>
</evidence>
<dbReference type="STRING" id="93759.A0A1R3K552"/>
<reference evidence="4" key="1">
    <citation type="submission" date="2013-09" db="EMBL/GenBank/DDBJ databases">
        <title>Corchorus olitorius genome sequencing.</title>
        <authorList>
            <person name="Alam M."/>
            <person name="Haque M.S."/>
            <person name="Islam M.S."/>
            <person name="Emdad E.M."/>
            <person name="Islam M.M."/>
            <person name="Ahmed B."/>
            <person name="Halim A."/>
            <person name="Hossen Q.M.M."/>
            <person name="Hossain M.Z."/>
            <person name="Ahmed R."/>
            <person name="Khan M.M."/>
            <person name="Islam R."/>
            <person name="Rashid M.M."/>
            <person name="Khan S.A."/>
            <person name="Rahman M.S."/>
            <person name="Alam M."/>
            <person name="Yahiya A.S."/>
            <person name="Khan M.S."/>
            <person name="Azam M.S."/>
            <person name="Haque T."/>
            <person name="Lashkar M.Z.H."/>
            <person name="Akhand A.I."/>
            <person name="Morshed G."/>
            <person name="Roy S."/>
            <person name="Uddin K.S."/>
            <person name="Rabeya T."/>
            <person name="Hossain A.S."/>
            <person name="Chowdhury A."/>
            <person name="Snigdha A.R."/>
            <person name="Mortoza M.S."/>
            <person name="Matin S.A."/>
            <person name="Hoque S.M.E."/>
            <person name="Islam M.K."/>
            <person name="Roy D.K."/>
            <person name="Haider R."/>
            <person name="Moosa M.M."/>
            <person name="Elias S.M."/>
            <person name="Hasan A.M."/>
            <person name="Jahan S."/>
            <person name="Shafiuddin M."/>
            <person name="Mahmood N."/>
            <person name="Shommy N.S."/>
        </authorList>
    </citation>
    <scope>NUCLEOTIDE SEQUENCE [LARGE SCALE GENOMIC DNA]</scope>
    <source>
        <strain evidence="4">cv. O-4</strain>
    </source>
</reference>
<dbReference type="InterPro" id="IPR031657">
    <property type="entry name" value="REPA_OB_2"/>
</dbReference>
<comment type="caution">
    <text evidence="3">The sequence shown here is derived from an EMBL/GenBank/DDBJ whole genome shotgun (WGS) entry which is preliminary data.</text>
</comment>
<name>A0A1R3K552_9ROSI</name>
<dbReference type="PANTHER" id="PTHR47165:SF4">
    <property type="entry name" value="OS03G0429900 PROTEIN"/>
    <property type="match status" value="1"/>
</dbReference>
<dbReference type="Gene3D" id="2.40.50.140">
    <property type="entry name" value="Nucleic acid-binding proteins"/>
    <property type="match status" value="2"/>
</dbReference>
<organism evidence="3 4">
    <name type="scientific">Corchorus olitorius</name>
    <dbReference type="NCBI Taxonomy" id="93759"/>
    <lineage>
        <taxon>Eukaryota</taxon>
        <taxon>Viridiplantae</taxon>
        <taxon>Streptophyta</taxon>
        <taxon>Embryophyta</taxon>
        <taxon>Tracheophyta</taxon>
        <taxon>Spermatophyta</taxon>
        <taxon>Magnoliopsida</taxon>
        <taxon>eudicotyledons</taxon>
        <taxon>Gunneridae</taxon>
        <taxon>Pentapetalae</taxon>
        <taxon>rosids</taxon>
        <taxon>malvids</taxon>
        <taxon>Malvales</taxon>
        <taxon>Malvaceae</taxon>
        <taxon>Grewioideae</taxon>
        <taxon>Apeibeae</taxon>
        <taxon>Corchorus</taxon>
    </lineage>
</organism>
<keyword evidence="1" id="KW-0238">DNA-binding</keyword>
<dbReference type="OrthoDB" id="1108453at2759"/>
<feature type="domain" description="Replication protein A OB" evidence="2">
    <location>
        <begin position="139"/>
        <end position="217"/>
    </location>
</feature>
<dbReference type="Pfam" id="PF16900">
    <property type="entry name" value="REPA_OB_2"/>
    <property type="match status" value="1"/>
</dbReference>
<dbReference type="SUPFAM" id="SSF50249">
    <property type="entry name" value="Nucleic acid-binding proteins"/>
    <property type="match status" value="2"/>
</dbReference>
<evidence type="ECO:0000259" key="2">
    <source>
        <dbReference type="Pfam" id="PF16900"/>
    </source>
</evidence>
<dbReference type="PANTHER" id="PTHR47165">
    <property type="entry name" value="OS03G0429900 PROTEIN"/>
    <property type="match status" value="1"/>
</dbReference>
<dbReference type="InterPro" id="IPR012340">
    <property type="entry name" value="NA-bd_OB-fold"/>
</dbReference>
<accession>A0A1R3K552</accession>
<dbReference type="AlphaFoldDB" id="A0A1R3K552"/>
<gene>
    <name evidence="3" type="ORF">COLO4_11289</name>
</gene>
<dbReference type="GO" id="GO:0003677">
    <property type="term" value="F:DNA binding"/>
    <property type="evidence" value="ECO:0007669"/>
    <property type="project" value="UniProtKB-KW"/>
</dbReference>
<dbReference type="EMBL" id="AWUE01014670">
    <property type="protein sequence ID" value="OMP02176.1"/>
    <property type="molecule type" value="Genomic_DNA"/>
</dbReference>
<evidence type="ECO:0000313" key="3">
    <source>
        <dbReference type="EMBL" id="OMP02176.1"/>
    </source>
</evidence>
<proteinExistence type="predicted"/>
<protein>
    <submittedName>
        <fullName evidence="3">Nucleic acid-binding protein</fullName>
    </submittedName>
</protein>
<keyword evidence="4" id="KW-1185">Reference proteome</keyword>